<dbReference type="Proteomes" id="UP000186559">
    <property type="component" value="Chromosome"/>
</dbReference>
<feature type="region of interest" description="Disordered" evidence="1">
    <location>
        <begin position="59"/>
        <end position="96"/>
    </location>
</feature>
<proteinExistence type="predicted"/>
<evidence type="ECO:0000256" key="1">
    <source>
        <dbReference type="SAM" id="MobiDB-lite"/>
    </source>
</evidence>
<evidence type="ECO:0000313" key="3">
    <source>
        <dbReference type="Proteomes" id="UP000186559"/>
    </source>
</evidence>
<protein>
    <submittedName>
        <fullName evidence="2">Uncharacterized protein</fullName>
    </submittedName>
</protein>
<evidence type="ECO:0000313" key="2">
    <source>
        <dbReference type="EMBL" id="APX23948.1"/>
    </source>
</evidence>
<gene>
    <name evidence="2" type="ORF">Ga0080559_TMP3152</name>
</gene>
<organism evidence="2 3">
    <name type="scientific">Salipiger profundus</name>
    <dbReference type="NCBI Taxonomy" id="1229727"/>
    <lineage>
        <taxon>Bacteria</taxon>
        <taxon>Pseudomonadati</taxon>
        <taxon>Pseudomonadota</taxon>
        <taxon>Alphaproteobacteria</taxon>
        <taxon>Rhodobacterales</taxon>
        <taxon>Roseobacteraceae</taxon>
        <taxon>Salipiger</taxon>
    </lineage>
</organism>
<dbReference type="STRING" id="1229727.Ga0080559_TMP3152"/>
<keyword evidence="3" id="KW-1185">Reference proteome</keyword>
<dbReference type="KEGG" id="tpro:Ga0080559_TMP3152"/>
<accession>A0A1U7D762</accession>
<sequence>MAGQCECQEPAHGLVHPSRCLSPRVGPSGASPVNRRHSAAKFAGTAAVCRKFAQLRPPVSAASAADERDAANASFAPPLTPARDARVAQPQGAASC</sequence>
<name>A0A1U7D762_9RHOB</name>
<reference evidence="2 3" key="1">
    <citation type="submission" date="2016-03" db="EMBL/GenBank/DDBJ databases">
        <title>Deep-sea bacteria in the southern Pacific.</title>
        <authorList>
            <person name="Tang K."/>
        </authorList>
    </citation>
    <scope>NUCLEOTIDE SEQUENCE [LARGE SCALE GENOMIC DNA]</scope>
    <source>
        <strain evidence="2 3">JLT2016</strain>
    </source>
</reference>
<dbReference type="AlphaFoldDB" id="A0A1U7D762"/>
<dbReference type="EMBL" id="CP014796">
    <property type="protein sequence ID" value="APX23948.1"/>
    <property type="molecule type" value="Genomic_DNA"/>
</dbReference>